<organism evidence="1 2">
    <name type="scientific">Theileria orientalis</name>
    <dbReference type="NCBI Taxonomy" id="68886"/>
    <lineage>
        <taxon>Eukaryota</taxon>
        <taxon>Sar</taxon>
        <taxon>Alveolata</taxon>
        <taxon>Apicomplexa</taxon>
        <taxon>Aconoidasida</taxon>
        <taxon>Piroplasmida</taxon>
        <taxon>Theileriidae</taxon>
        <taxon>Theileria</taxon>
    </lineage>
</organism>
<dbReference type="Proteomes" id="UP000244803">
    <property type="component" value="Chromosome 1"/>
</dbReference>
<dbReference type="EMBL" id="CP056065">
    <property type="protein sequence ID" value="UKJ87713.1"/>
    <property type="molecule type" value="Genomic_DNA"/>
</dbReference>
<dbReference type="OrthoDB" id="365067at2759"/>
<evidence type="ECO:0000313" key="1">
    <source>
        <dbReference type="EMBL" id="UKJ87713.1"/>
    </source>
</evidence>
<proteinExistence type="predicted"/>
<evidence type="ECO:0000313" key="2">
    <source>
        <dbReference type="Proteomes" id="UP000244803"/>
    </source>
</evidence>
<reference evidence="1" key="1">
    <citation type="submission" date="2022-07" db="EMBL/GenBank/DDBJ databases">
        <title>Evaluation of T. orientalis genome assembly methods using nanopore sequencing and analysis of variation between genomes.</title>
        <authorList>
            <person name="Yam J."/>
            <person name="Micallef M.L."/>
            <person name="Liu M."/>
            <person name="Djordjevic S.P."/>
            <person name="Bogema D.R."/>
            <person name="Jenkins C."/>
        </authorList>
    </citation>
    <scope>NUCLEOTIDE SEQUENCE</scope>
    <source>
        <strain evidence="1">Fish Creek</strain>
    </source>
</reference>
<accession>A0A976M3L4</accession>
<dbReference type="AlphaFoldDB" id="A0A976M3L4"/>
<sequence length="132" mass="15429">MFGRNNIGKLLTKLPTHTKLTLSIIGVAFLSHCVGKQSVNRSKETNFKRNLNELNVNNINFKCFYTAKQYHEECNDINRYRGLRYINNICNDLENKLNKCKNDLYGEISNERSFSMDPLIAVKQRPKWLQDV</sequence>
<name>A0A976M3L4_THEOR</name>
<gene>
    <name evidence="1" type="ORF">MACJ_000153</name>
</gene>
<protein>
    <submittedName>
        <fullName evidence="1">Uncharacterized protein</fullName>
    </submittedName>
</protein>